<proteinExistence type="inferred from homology"/>
<comment type="similarity">
    <text evidence="2">Belongs to the nematode transthyretin-like family.</text>
</comment>
<dbReference type="PANTHER" id="PTHR21700:SF3">
    <property type="entry name" value="TRANSTHYRETIN-LIKE PROTEIN 5"/>
    <property type="match status" value="1"/>
</dbReference>
<evidence type="ECO:0000256" key="2">
    <source>
        <dbReference type="ARBA" id="ARBA00010112"/>
    </source>
</evidence>
<dbReference type="PANTHER" id="PTHR21700">
    <property type="entry name" value="TRANSTHYRETIN-LIKE FAMILY PROTEIN-RELATED"/>
    <property type="match status" value="1"/>
</dbReference>
<organism evidence="5 6">
    <name type="scientific">Heterorhabditis bacteriophora</name>
    <name type="common">Entomopathogenic nematode worm</name>
    <dbReference type="NCBI Taxonomy" id="37862"/>
    <lineage>
        <taxon>Eukaryota</taxon>
        <taxon>Metazoa</taxon>
        <taxon>Ecdysozoa</taxon>
        <taxon>Nematoda</taxon>
        <taxon>Chromadorea</taxon>
        <taxon>Rhabditida</taxon>
        <taxon>Rhabditina</taxon>
        <taxon>Rhabditomorpha</taxon>
        <taxon>Strongyloidea</taxon>
        <taxon>Heterorhabditidae</taxon>
        <taxon>Heterorhabditis</taxon>
    </lineage>
</organism>
<name>A0A1I7X077_HETBA</name>
<evidence type="ECO:0000256" key="3">
    <source>
        <dbReference type="ARBA" id="ARBA00022525"/>
    </source>
</evidence>
<dbReference type="AlphaFoldDB" id="A0A1I7X077"/>
<dbReference type="Proteomes" id="UP000095283">
    <property type="component" value="Unplaced"/>
</dbReference>
<dbReference type="GO" id="GO:0005576">
    <property type="term" value="C:extracellular region"/>
    <property type="evidence" value="ECO:0007669"/>
    <property type="project" value="UniProtKB-SubCell"/>
</dbReference>
<protein>
    <submittedName>
        <fullName evidence="6">Transthyretin-like family protein</fullName>
    </submittedName>
</protein>
<keyword evidence="5" id="KW-1185">Reference proteome</keyword>
<dbReference type="InterPro" id="IPR038479">
    <property type="entry name" value="Transthyretin-like_sf"/>
</dbReference>
<dbReference type="SUPFAM" id="SSF49478">
    <property type="entry name" value="Cna protein B-type domain"/>
    <property type="match status" value="1"/>
</dbReference>
<reference evidence="6" key="1">
    <citation type="submission" date="2016-11" db="UniProtKB">
        <authorList>
            <consortium name="WormBaseParasite"/>
        </authorList>
    </citation>
    <scope>IDENTIFICATION</scope>
</reference>
<keyword evidence="4" id="KW-0732">Signal</keyword>
<dbReference type="Gene3D" id="2.60.40.3330">
    <property type="match status" value="1"/>
</dbReference>
<accession>A0A1I7X077</accession>
<evidence type="ECO:0000313" key="5">
    <source>
        <dbReference type="Proteomes" id="UP000095283"/>
    </source>
</evidence>
<dbReference type="GO" id="GO:0009986">
    <property type="term" value="C:cell surface"/>
    <property type="evidence" value="ECO:0007669"/>
    <property type="project" value="InterPro"/>
</dbReference>
<keyword evidence="3" id="KW-0964">Secreted</keyword>
<evidence type="ECO:0000256" key="1">
    <source>
        <dbReference type="ARBA" id="ARBA00004613"/>
    </source>
</evidence>
<evidence type="ECO:0000256" key="4">
    <source>
        <dbReference type="ARBA" id="ARBA00022729"/>
    </source>
</evidence>
<sequence length="121" mass="13323">MNGLSILIIKARGKLTCNGKPAAGVKVKLYDSDNSILPGVTDSNGEYNLSGSTKELSGIEPYIAIYHDCEDGIKYTFIRCKHRTIVPDLRYIAVTTRTLPPFAASRLFTGYIIVASLMDFF</sequence>
<dbReference type="Pfam" id="PF01060">
    <property type="entry name" value="TTR-52"/>
    <property type="match status" value="1"/>
</dbReference>
<dbReference type="InterPro" id="IPR001534">
    <property type="entry name" value="Transthyretin-like"/>
</dbReference>
<evidence type="ECO:0000313" key="6">
    <source>
        <dbReference type="WBParaSite" id="Hba_10795"/>
    </source>
</evidence>
<comment type="subcellular location">
    <subcellularLocation>
        <location evidence="1">Secreted</location>
    </subcellularLocation>
</comment>
<dbReference type="WBParaSite" id="Hba_10795">
    <property type="protein sequence ID" value="Hba_10795"/>
    <property type="gene ID" value="Hba_10795"/>
</dbReference>